<dbReference type="Proteomes" id="UP000799770">
    <property type="component" value="Unassembled WGS sequence"/>
</dbReference>
<evidence type="ECO:0000313" key="1">
    <source>
        <dbReference type="EMBL" id="KAF2119456.1"/>
    </source>
</evidence>
<organism evidence="1 2">
    <name type="scientific">Lophiotrema nucula</name>
    <dbReference type="NCBI Taxonomy" id="690887"/>
    <lineage>
        <taxon>Eukaryota</taxon>
        <taxon>Fungi</taxon>
        <taxon>Dikarya</taxon>
        <taxon>Ascomycota</taxon>
        <taxon>Pezizomycotina</taxon>
        <taxon>Dothideomycetes</taxon>
        <taxon>Pleosporomycetidae</taxon>
        <taxon>Pleosporales</taxon>
        <taxon>Lophiotremataceae</taxon>
        <taxon>Lophiotrema</taxon>
    </lineage>
</organism>
<gene>
    <name evidence="1" type="ORF">BDV96DRAFT_596175</name>
</gene>
<name>A0A6A5ZK02_9PLEO</name>
<dbReference type="EMBL" id="ML977315">
    <property type="protein sequence ID" value="KAF2119456.1"/>
    <property type="molecule type" value="Genomic_DNA"/>
</dbReference>
<reference evidence="1" key="1">
    <citation type="journal article" date="2020" name="Stud. Mycol.">
        <title>101 Dothideomycetes genomes: a test case for predicting lifestyles and emergence of pathogens.</title>
        <authorList>
            <person name="Haridas S."/>
            <person name="Albert R."/>
            <person name="Binder M."/>
            <person name="Bloem J."/>
            <person name="Labutti K."/>
            <person name="Salamov A."/>
            <person name="Andreopoulos B."/>
            <person name="Baker S."/>
            <person name="Barry K."/>
            <person name="Bills G."/>
            <person name="Bluhm B."/>
            <person name="Cannon C."/>
            <person name="Castanera R."/>
            <person name="Culley D."/>
            <person name="Daum C."/>
            <person name="Ezra D."/>
            <person name="Gonzalez J."/>
            <person name="Henrissat B."/>
            <person name="Kuo A."/>
            <person name="Liang C."/>
            <person name="Lipzen A."/>
            <person name="Lutzoni F."/>
            <person name="Magnuson J."/>
            <person name="Mondo S."/>
            <person name="Nolan M."/>
            <person name="Ohm R."/>
            <person name="Pangilinan J."/>
            <person name="Park H.-J."/>
            <person name="Ramirez L."/>
            <person name="Alfaro M."/>
            <person name="Sun H."/>
            <person name="Tritt A."/>
            <person name="Yoshinaga Y."/>
            <person name="Zwiers L.-H."/>
            <person name="Turgeon B."/>
            <person name="Goodwin S."/>
            <person name="Spatafora J."/>
            <person name="Crous P."/>
            <person name="Grigoriev I."/>
        </authorList>
    </citation>
    <scope>NUCLEOTIDE SEQUENCE</scope>
    <source>
        <strain evidence="1">CBS 627.86</strain>
    </source>
</reference>
<dbReference type="AlphaFoldDB" id="A0A6A5ZK02"/>
<keyword evidence="2" id="KW-1185">Reference proteome</keyword>
<sequence length="259" mass="28631">MPTVSNFGDIAALSGGYAARKRRHWRCSPSIQAHLHDAPTNGEAAHRTFSHAAELAAMCSTQANSKNQVYFMWDFILRTFQHLAAQVDPRSPYDSRMFEDVLERTEAAQSLILDPTGNMLKSMNASVGYADDVGVEFSEEIEAMAKELDQPPKGGCANYAKDKKEDGREVLLGQLSEELLEDAQEGMQACCDELAVAPSFDHTVRRAYATLSPVPLESATVQLMLSLGLGVRSYGELFQSIRVESCVTRFSYIFAKIHQ</sequence>
<protein>
    <submittedName>
        <fullName evidence="1">Uncharacterized protein</fullName>
    </submittedName>
</protein>
<dbReference type="OrthoDB" id="5282002at2759"/>
<accession>A0A6A5ZK02</accession>
<evidence type="ECO:0000313" key="2">
    <source>
        <dbReference type="Proteomes" id="UP000799770"/>
    </source>
</evidence>
<proteinExistence type="predicted"/>